<keyword evidence="2" id="KW-1185">Reference proteome</keyword>
<organism evidence="1 2">
    <name type="scientific">Robertmurraya kyonggiensis</name>
    <dbReference type="NCBI Taxonomy" id="1037680"/>
    <lineage>
        <taxon>Bacteria</taxon>
        <taxon>Bacillati</taxon>
        <taxon>Bacillota</taxon>
        <taxon>Bacilli</taxon>
        <taxon>Bacillales</taxon>
        <taxon>Bacillaceae</taxon>
        <taxon>Robertmurraya</taxon>
    </lineage>
</organism>
<dbReference type="Pfam" id="PF07235">
    <property type="entry name" value="DUF1427"/>
    <property type="match status" value="1"/>
</dbReference>
<dbReference type="EMBL" id="SWBM01000002">
    <property type="protein sequence ID" value="TKC16892.1"/>
    <property type="molecule type" value="Genomic_DNA"/>
</dbReference>
<dbReference type="Proteomes" id="UP000307756">
    <property type="component" value="Unassembled WGS sequence"/>
</dbReference>
<dbReference type="RefSeq" id="WP_136831297.1">
    <property type="nucleotide sequence ID" value="NZ_SWBM01000002.1"/>
</dbReference>
<evidence type="ECO:0000313" key="1">
    <source>
        <dbReference type="EMBL" id="TKC16892.1"/>
    </source>
</evidence>
<dbReference type="InterPro" id="IPR009872">
    <property type="entry name" value="DUF1427"/>
</dbReference>
<proteinExistence type="predicted"/>
<dbReference type="InterPro" id="IPR020017">
    <property type="entry name" value="XapX_domain"/>
</dbReference>
<accession>A0A4U1D3H5</accession>
<protein>
    <submittedName>
        <fullName evidence="1">DUF1427 family protein</fullName>
    </submittedName>
</protein>
<dbReference type="NCBIfam" id="TIGR03510">
    <property type="entry name" value="XapX"/>
    <property type="match status" value="1"/>
</dbReference>
<gene>
    <name evidence="1" type="ORF">FA727_12555</name>
</gene>
<name>A0A4U1D3H5_9BACI</name>
<evidence type="ECO:0000313" key="2">
    <source>
        <dbReference type="Proteomes" id="UP000307756"/>
    </source>
</evidence>
<reference evidence="1 2" key="1">
    <citation type="journal article" date="2011" name="J. Microbiol.">
        <title>Bacillus kyonggiensis sp. nov., isolated from soil of a lettuce field.</title>
        <authorList>
            <person name="Dong K."/>
            <person name="Lee S."/>
        </authorList>
    </citation>
    <scope>NUCLEOTIDE SEQUENCE [LARGE SCALE GENOMIC DNA]</scope>
    <source>
        <strain evidence="1 2">NB22</strain>
    </source>
</reference>
<comment type="caution">
    <text evidence="1">The sequence shown here is derived from an EMBL/GenBank/DDBJ whole genome shotgun (WGS) entry which is preliminary data.</text>
</comment>
<dbReference type="AlphaFoldDB" id="A0A4U1D3H5"/>
<sequence>MKLALLALASGFLVGFIFSLLRLPIPAPPALPGVAGVVGVYLGFKVFEQVSPWIQSILK</sequence>